<dbReference type="OrthoDB" id="5418692at2"/>
<dbReference type="EMBL" id="CM001488">
    <property type="protein sequence ID" value="EIM63134.1"/>
    <property type="molecule type" value="Genomic_DNA"/>
</dbReference>
<evidence type="ECO:0000313" key="2">
    <source>
        <dbReference type="EMBL" id="EIM63134.1"/>
    </source>
</evidence>
<dbReference type="eggNOG" id="ENOG5033N0G">
    <property type="taxonomic scope" value="Bacteria"/>
</dbReference>
<dbReference type="AlphaFoldDB" id="I5B0X1"/>
<proteinExistence type="predicted"/>
<gene>
    <name evidence="2" type="ORF">DespoDRAFT_01168</name>
</gene>
<dbReference type="Proteomes" id="UP000005778">
    <property type="component" value="Chromosome"/>
</dbReference>
<accession>I5B0X1</accession>
<name>I5B0X1_9BACT</name>
<reference evidence="2 3" key="1">
    <citation type="submission" date="2011-09" db="EMBL/GenBank/DDBJ databases">
        <authorList>
            <consortium name="US DOE Joint Genome Institute (JGI-PGF)"/>
            <person name="Lucas S."/>
            <person name="Han J."/>
            <person name="Lapidus A."/>
            <person name="Cheng J.-F."/>
            <person name="Goodwin L."/>
            <person name="Pitluck S."/>
            <person name="Peters L."/>
            <person name="Land M.L."/>
            <person name="Hauser L."/>
            <person name="Orellana R."/>
            <person name="Lovley D."/>
            <person name="Woyke T.J."/>
        </authorList>
    </citation>
    <scope>NUCLEOTIDE SEQUENCE [LARGE SCALE GENOMIC DNA]</scope>
    <source>
        <strain evidence="2 3">2ac9</strain>
    </source>
</reference>
<dbReference type="STRING" id="879212.DespoDRAFT_01168"/>
<keyword evidence="3" id="KW-1185">Reference proteome</keyword>
<organism evidence="2 3">
    <name type="scientific">Desulfobacter postgatei 2ac9</name>
    <dbReference type="NCBI Taxonomy" id="879212"/>
    <lineage>
        <taxon>Bacteria</taxon>
        <taxon>Pseudomonadati</taxon>
        <taxon>Thermodesulfobacteriota</taxon>
        <taxon>Desulfobacteria</taxon>
        <taxon>Desulfobacterales</taxon>
        <taxon>Desulfobacteraceae</taxon>
        <taxon>Desulfobacter</taxon>
    </lineage>
</organism>
<dbReference type="HOGENOM" id="CLU_1822274_0_0_7"/>
<evidence type="ECO:0000313" key="3">
    <source>
        <dbReference type="Proteomes" id="UP000005778"/>
    </source>
</evidence>
<protein>
    <submittedName>
        <fullName evidence="2">Conjugal transfer protein TrbH</fullName>
    </submittedName>
</protein>
<sequence>MKKLTRLILLFFMALNLFSCTHLSPKGSWVRIGSEPPLQLCDEIISRLTLQYPPAKTTIRLLKSGNTTFDQLIEKQARRAGYTISQAQTAVRISYVIDVLSDPPGTGYFHLKSNDGFGFSRMFRLPGYDLADTYTQIEVKK</sequence>
<evidence type="ECO:0000256" key="1">
    <source>
        <dbReference type="SAM" id="SignalP"/>
    </source>
</evidence>
<dbReference type="RefSeq" id="WP_004072114.1">
    <property type="nucleotide sequence ID" value="NZ_CM001488.1"/>
</dbReference>
<reference evidence="2 3" key="2">
    <citation type="submission" date="2012-02" db="EMBL/GenBank/DDBJ databases">
        <title>Improved High-Quality Draft sequence of Desulfobacter postgatei 2ac9.</title>
        <authorList>
            <consortium name="US DOE Joint Genome Institute"/>
            <person name="Lucas S."/>
            <person name="Han J."/>
            <person name="Lapidus A."/>
            <person name="Cheng J.-F."/>
            <person name="Goodwin L."/>
            <person name="Pitluck S."/>
            <person name="Peters L."/>
            <person name="Ovchinnikova G."/>
            <person name="Held B."/>
            <person name="Detter J.C."/>
            <person name="Han C."/>
            <person name="Tapia R."/>
            <person name="Land M."/>
            <person name="Hauser L."/>
            <person name="Kyrpides N."/>
            <person name="Ivanova N."/>
            <person name="Pagani I."/>
            <person name="Orellana R."/>
            <person name="Lovley D."/>
            <person name="Woyke T."/>
        </authorList>
    </citation>
    <scope>NUCLEOTIDE SEQUENCE [LARGE SCALE GENOMIC DNA]</scope>
    <source>
        <strain evidence="2 3">2ac9</strain>
    </source>
</reference>
<keyword evidence="1" id="KW-0732">Signal</keyword>
<feature type="chain" id="PRO_5003699063" evidence="1">
    <location>
        <begin position="20"/>
        <end position="141"/>
    </location>
</feature>
<feature type="signal peptide" evidence="1">
    <location>
        <begin position="1"/>
        <end position="19"/>
    </location>
</feature>